<evidence type="ECO:0000256" key="1">
    <source>
        <dbReference type="SAM" id="Phobius"/>
    </source>
</evidence>
<feature type="chain" id="PRO_5019190314" evidence="2">
    <location>
        <begin position="23"/>
        <end position="263"/>
    </location>
</feature>
<dbReference type="AlphaFoldDB" id="A0A437J782"/>
<dbReference type="InterPro" id="IPR007621">
    <property type="entry name" value="TPM_dom"/>
</dbReference>
<keyword evidence="1" id="KW-0812">Transmembrane</keyword>
<feature type="transmembrane region" description="Helical" evidence="1">
    <location>
        <begin position="182"/>
        <end position="201"/>
    </location>
</feature>
<dbReference type="PANTHER" id="PTHR30373:SF2">
    <property type="entry name" value="UPF0603 PROTEIN YGCG"/>
    <property type="match status" value="1"/>
</dbReference>
<dbReference type="Proteomes" id="UP000282977">
    <property type="component" value="Unassembled WGS sequence"/>
</dbReference>
<feature type="domain" description="TPM" evidence="3">
    <location>
        <begin position="32"/>
        <end position="155"/>
    </location>
</feature>
<dbReference type="Pfam" id="PF04536">
    <property type="entry name" value="TPM_phosphatase"/>
    <property type="match status" value="1"/>
</dbReference>
<dbReference type="Gene3D" id="3.10.310.50">
    <property type="match status" value="1"/>
</dbReference>
<proteinExistence type="predicted"/>
<evidence type="ECO:0000256" key="2">
    <source>
        <dbReference type="SAM" id="SignalP"/>
    </source>
</evidence>
<dbReference type="EMBL" id="RZUL01000003">
    <property type="protein sequence ID" value="RVT41041.1"/>
    <property type="molecule type" value="Genomic_DNA"/>
</dbReference>
<keyword evidence="2" id="KW-0732">Signal</keyword>
<dbReference type="PANTHER" id="PTHR30373">
    <property type="entry name" value="UPF0603 PROTEIN YGCG"/>
    <property type="match status" value="1"/>
</dbReference>
<dbReference type="OrthoDB" id="9810918at2"/>
<comment type="caution">
    <text evidence="4">The sequence shown here is derived from an EMBL/GenBank/DDBJ whole genome shotgun (WGS) entry which is preliminary data.</text>
</comment>
<protein>
    <submittedName>
        <fullName evidence="4">YgcG family protein</fullName>
    </submittedName>
</protein>
<sequence>MKHILRLCVLWALIALAPAAWAQDFPKLTGRVVDAANLLDPAREQALTARLAQLEQQSGRQLVVATVPSLQDYDIADYGYRLGRAWGIGEKDKNSGALLIVAPNERKVRIESGYGLEGILTDALASRIIRETIIPRFKSNDYPGGIEAGTNALITLLTLPPDEARAQAVAAEKGEKRGGGDGFILIFWIVILLFFILPMLFGRRGGRRHRRGGMPVVIWGPGLGGGGSDWGGGGGWGGGFGGGGGGFSGGGGSFGGGGASGDW</sequence>
<evidence type="ECO:0000259" key="3">
    <source>
        <dbReference type="Pfam" id="PF04536"/>
    </source>
</evidence>
<reference evidence="4 5" key="1">
    <citation type="submission" date="2019-01" db="EMBL/GenBank/DDBJ databases">
        <authorList>
            <person name="Chen W.-M."/>
        </authorList>
    </citation>
    <scope>NUCLEOTIDE SEQUENCE [LARGE SCALE GENOMIC DNA]</scope>
    <source>
        <strain evidence="4 5">TLA-22</strain>
    </source>
</reference>
<feature type="signal peptide" evidence="2">
    <location>
        <begin position="1"/>
        <end position="22"/>
    </location>
</feature>
<keyword evidence="1" id="KW-1133">Transmembrane helix</keyword>
<evidence type="ECO:0000313" key="5">
    <source>
        <dbReference type="Proteomes" id="UP000282977"/>
    </source>
</evidence>
<keyword evidence="1" id="KW-0472">Membrane</keyword>
<name>A0A437J782_9SPHN</name>
<accession>A0A437J782</accession>
<evidence type="ECO:0000313" key="4">
    <source>
        <dbReference type="EMBL" id="RVT41041.1"/>
    </source>
</evidence>
<keyword evidence="5" id="KW-1185">Reference proteome</keyword>
<gene>
    <name evidence="4" type="ORF">ENE74_11375</name>
</gene>
<organism evidence="4 5">
    <name type="scientific">Sphingobium algorifonticola</name>
    <dbReference type="NCBI Taxonomy" id="2008318"/>
    <lineage>
        <taxon>Bacteria</taxon>
        <taxon>Pseudomonadati</taxon>
        <taxon>Pseudomonadota</taxon>
        <taxon>Alphaproteobacteria</taxon>
        <taxon>Sphingomonadales</taxon>
        <taxon>Sphingomonadaceae</taxon>
        <taxon>Sphingobium</taxon>
    </lineage>
</organism>